<organism evidence="9 10">
    <name type="scientific">Blautia ammoniilytica</name>
    <dbReference type="NCBI Taxonomy" id="2981782"/>
    <lineage>
        <taxon>Bacteria</taxon>
        <taxon>Bacillati</taxon>
        <taxon>Bacillota</taxon>
        <taxon>Clostridia</taxon>
        <taxon>Lachnospirales</taxon>
        <taxon>Lachnospiraceae</taxon>
        <taxon>Blautia</taxon>
    </lineage>
</organism>
<dbReference type="RefSeq" id="WP_158420857.1">
    <property type="nucleotide sequence ID" value="NZ_JAOQJL010000006.1"/>
</dbReference>
<keyword evidence="5 8" id="KW-0812">Transmembrane</keyword>
<name>A0ABT2TSE2_9FIRM</name>
<comment type="similarity">
    <text evidence="2">Belongs to the AzlC family.</text>
</comment>
<evidence type="ECO:0000256" key="6">
    <source>
        <dbReference type="ARBA" id="ARBA00022989"/>
    </source>
</evidence>
<evidence type="ECO:0000313" key="10">
    <source>
        <dbReference type="Proteomes" id="UP001652409"/>
    </source>
</evidence>
<evidence type="ECO:0000256" key="2">
    <source>
        <dbReference type="ARBA" id="ARBA00010735"/>
    </source>
</evidence>
<evidence type="ECO:0000256" key="3">
    <source>
        <dbReference type="ARBA" id="ARBA00022448"/>
    </source>
</evidence>
<dbReference type="PANTHER" id="PTHR34979">
    <property type="entry name" value="INNER MEMBRANE PROTEIN YGAZ"/>
    <property type="match status" value="1"/>
</dbReference>
<keyword evidence="6 8" id="KW-1133">Transmembrane helix</keyword>
<gene>
    <name evidence="9" type="ORF">OCV61_04485</name>
</gene>
<feature type="transmembrane region" description="Helical" evidence="8">
    <location>
        <begin position="197"/>
        <end position="214"/>
    </location>
</feature>
<evidence type="ECO:0000256" key="5">
    <source>
        <dbReference type="ARBA" id="ARBA00022692"/>
    </source>
</evidence>
<feature type="transmembrane region" description="Helical" evidence="8">
    <location>
        <begin position="52"/>
        <end position="71"/>
    </location>
</feature>
<feature type="transmembrane region" description="Helical" evidence="8">
    <location>
        <begin position="83"/>
        <end position="102"/>
    </location>
</feature>
<keyword evidence="7 8" id="KW-0472">Membrane</keyword>
<keyword evidence="10" id="KW-1185">Reference proteome</keyword>
<proteinExistence type="inferred from homology"/>
<evidence type="ECO:0000256" key="7">
    <source>
        <dbReference type="ARBA" id="ARBA00023136"/>
    </source>
</evidence>
<comment type="caution">
    <text evidence="9">The sequence shown here is derived from an EMBL/GenBank/DDBJ whole genome shotgun (WGS) entry which is preliminary data.</text>
</comment>
<protein>
    <submittedName>
        <fullName evidence="9">AzlC family ABC transporter permease</fullName>
    </submittedName>
</protein>
<reference evidence="9 10" key="1">
    <citation type="journal article" date="2021" name="ISME Commun">
        <title>Automated analysis of genomic sequences facilitates high-throughput and comprehensive description of bacteria.</title>
        <authorList>
            <person name="Hitch T.C.A."/>
        </authorList>
    </citation>
    <scope>NUCLEOTIDE SEQUENCE [LARGE SCALE GENOMIC DNA]</scope>
    <source>
        <strain evidence="9 10">Sanger_23</strain>
    </source>
</reference>
<feature type="transmembrane region" description="Helical" evidence="8">
    <location>
        <begin position="152"/>
        <end position="185"/>
    </location>
</feature>
<accession>A0ABT2TSE2</accession>
<sequence>MEQTLQQIKTDRTKSRYLRAFKAAFPYTIPVLTGFAVLGIAYGLLMASNGYGVLWAFLMSAIGFGGSVQYAMVPLLTTVFDPLLAFLLSFMINARHLFYGLSMLGKYKGLGKKRFFLIFALCDETFSVVSSVEPPEDVEKGLFYFFITFLNYFYWSAATVAGALIGGMITFDTTGLDFVLTALFVVLFMEQMKKKENRSYGMIGIAGAVVAAMIFGSDNMVIPSMIIIMAVLLFMGKSKKTQKEDA</sequence>
<keyword evidence="4" id="KW-1003">Cell membrane</keyword>
<dbReference type="InterPro" id="IPR011606">
    <property type="entry name" value="Brnchd-chn_aa_trnsp_permease"/>
</dbReference>
<feature type="transmembrane region" description="Helical" evidence="8">
    <location>
        <begin position="220"/>
        <end position="236"/>
    </location>
</feature>
<feature type="transmembrane region" description="Helical" evidence="8">
    <location>
        <begin position="24"/>
        <end position="45"/>
    </location>
</feature>
<dbReference type="EMBL" id="JAOQJL010000006">
    <property type="protein sequence ID" value="MCU6764666.1"/>
    <property type="molecule type" value="Genomic_DNA"/>
</dbReference>
<dbReference type="Proteomes" id="UP001652409">
    <property type="component" value="Unassembled WGS sequence"/>
</dbReference>
<keyword evidence="3" id="KW-0813">Transport</keyword>
<comment type="subcellular location">
    <subcellularLocation>
        <location evidence="1">Cell membrane</location>
        <topology evidence="1">Multi-pass membrane protein</topology>
    </subcellularLocation>
</comment>
<evidence type="ECO:0000256" key="1">
    <source>
        <dbReference type="ARBA" id="ARBA00004651"/>
    </source>
</evidence>
<evidence type="ECO:0000256" key="8">
    <source>
        <dbReference type="SAM" id="Phobius"/>
    </source>
</evidence>
<evidence type="ECO:0000313" key="9">
    <source>
        <dbReference type="EMBL" id="MCU6764666.1"/>
    </source>
</evidence>
<dbReference type="Pfam" id="PF03591">
    <property type="entry name" value="AzlC"/>
    <property type="match status" value="1"/>
</dbReference>
<dbReference type="PANTHER" id="PTHR34979:SF1">
    <property type="entry name" value="INNER MEMBRANE PROTEIN YGAZ"/>
    <property type="match status" value="1"/>
</dbReference>
<evidence type="ECO:0000256" key="4">
    <source>
        <dbReference type="ARBA" id="ARBA00022475"/>
    </source>
</evidence>